<keyword evidence="6" id="KW-0175">Coiled coil</keyword>
<dbReference type="InterPro" id="IPR042618">
    <property type="entry name" value="IQCG"/>
</dbReference>
<evidence type="ECO:0000256" key="1">
    <source>
        <dbReference type="ARBA" id="ARBA00004245"/>
    </source>
</evidence>
<keyword evidence="3" id="KW-0963">Cytoplasm</keyword>
<evidence type="ECO:0000256" key="2">
    <source>
        <dbReference type="ARBA" id="ARBA00004316"/>
    </source>
</evidence>
<protein>
    <submittedName>
        <fullName evidence="8">Uncharacterized protein</fullName>
    </submittedName>
</protein>
<feature type="coiled-coil region" evidence="6">
    <location>
        <begin position="366"/>
        <end position="400"/>
    </location>
</feature>
<evidence type="ECO:0000256" key="3">
    <source>
        <dbReference type="ARBA" id="ARBA00022490"/>
    </source>
</evidence>
<comment type="subcellular location">
    <subcellularLocation>
        <location evidence="2">Cell projection</location>
    </subcellularLocation>
    <subcellularLocation>
        <location evidence="1">Cytoplasm</location>
        <location evidence="1">Cytoskeleton</location>
    </subcellularLocation>
</comment>
<evidence type="ECO:0000256" key="7">
    <source>
        <dbReference type="SAM" id="MobiDB-lite"/>
    </source>
</evidence>
<proteinExistence type="predicted"/>
<sequence length="492" mass="58101">MSSQHSIPPITSTPELIQEENEVKEEHRNSFYNIFSLDETSAITDFVKATIRCIINECLDQLYVLRNINSQNKADYGVPAVHYATLEERYMGSEDHAEYRINSVISSYAKLAKDINTVIYILSETTDEVIDKGTMTLLENASAAFKWMYDEEKQLLDNFKFNKKYLKQLRRLKEDERLENIRTLEATNANIQKLRFEVEDVLVYGKYEAQYFDNWEKTRREQNTIVCRNKENVSGFTISDTSNKIDIENRCHMEMENYIDESKNIFFGNDVRNKEQELLWHWPNENMAQGVVNRAPKTIRDKLRLPLSTFGTTEWLSCMVNHGPGIPPYFTSAELLSSKFLDFRFNQMSDYLDEIQYWMTHYDDETERRETEMINLKADMENLVEEHAALRKKYDAHKAEIDDWLTYRTDKKAREDREKTGTVGRHKNTGLVERYNGQKTLGSLSQEERERQRQDPLRFCPGHRRVLEVYEVKKQFPGVLRIIIFDNPNRIE</sequence>
<organism evidence="8 9">
    <name type="scientific">Molorchus minor</name>
    <dbReference type="NCBI Taxonomy" id="1323400"/>
    <lineage>
        <taxon>Eukaryota</taxon>
        <taxon>Metazoa</taxon>
        <taxon>Ecdysozoa</taxon>
        <taxon>Arthropoda</taxon>
        <taxon>Hexapoda</taxon>
        <taxon>Insecta</taxon>
        <taxon>Pterygota</taxon>
        <taxon>Neoptera</taxon>
        <taxon>Endopterygota</taxon>
        <taxon>Coleoptera</taxon>
        <taxon>Polyphaga</taxon>
        <taxon>Cucujiformia</taxon>
        <taxon>Chrysomeloidea</taxon>
        <taxon>Cerambycidae</taxon>
        <taxon>Lamiinae</taxon>
        <taxon>Monochamini</taxon>
        <taxon>Molorchus</taxon>
    </lineage>
</organism>
<accession>A0ABQ9JVA5</accession>
<dbReference type="Proteomes" id="UP001162164">
    <property type="component" value="Unassembled WGS sequence"/>
</dbReference>
<gene>
    <name evidence="8" type="ORF">NQ317_011755</name>
</gene>
<feature type="compositionally biased region" description="Basic and acidic residues" evidence="7">
    <location>
        <begin position="446"/>
        <end position="456"/>
    </location>
</feature>
<evidence type="ECO:0000313" key="8">
    <source>
        <dbReference type="EMBL" id="KAJ8981519.1"/>
    </source>
</evidence>
<dbReference type="PANTHER" id="PTHR14871">
    <property type="entry name" value="DYNEIN REGULATORY COMPLEX PROTEIN 9"/>
    <property type="match status" value="1"/>
</dbReference>
<evidence type="ECO:0000256" key="6">
    <source>
        <dbReference type="SAM" id="Coils"/>
    </source>
</evidence>
<comment type="caution">
    <text evidence="8">The sequence shown here is derived from an EMBL/GenBank/DDBJ whole genome shotgun (WGS) entry which is preliminary data.</text>
</comment>
<feature type="region of interest" description="Disordered" evidence="7">
    <location>
        <begin position="415"/>
        <end position="456"/>
    </location>
</feature>
<evidence type="ECO:0000256" key="4">
    <source>
        <dbReference type="ARBA" id="ARBA00023212"/>
    </source>
</evidence>
<keyword evidence="5" id="KW-0966">Cell projection</keyword>
<reference evidence="8" key="1">
    <citation type="journal article" date="2023" name="Insect Mol. Biol.">
        <title>Genome sequencing provides insights into the evolution of gene families encoding plant cell wall-degrading enzymes in longhorned beetles.</title>
        <authorList>
            <person name="Shin N.R."/>
            <person name="Okamura Y."/>
            <person name="Kirsch R."/>
            <person name="Pauchet Y."/>
        </authorList>
    </citation>
    <scope>NUCLEOTIDE SEQUENCE</scope>
    <source>
        <strain evidence="8">MMC_N1</strain>
    </source>
</reference>
<name>A0ABQ9JVA5_9CUCU</name>
<keyword evidence="9" id="KW-1185">Reference proteome</keyword>
<keyword evidence="4" id="KW-0206">Cytoskeleton</keyword>
<dbReference type="PANTHER" id="PTHR14871:SF1">
    <property type="entry name" value="DYNEIN REGULATORY COMPLEX PROTEIN 9"/>
    <property type="match status" value="1"/>
</dbReference>
<evidence type="ECO:0000313" key="9">
    <source>
        <dbReference type="Proteomes" id="UP001162164"/>
    </source>
</evidence>
<dbReference type="EMBL" id="JAPWTJ010000179">
    <property type="protein sequence ID" value="KAJ8981519.1"/>
    <property type="molecule type" value="Genomic_DNA"/>
</dbReference>
<evidence type="ECO:0000256" key="5">
    <source>
        <dbReference type="ARBA" id="ARBA00023273"/>
    </source>
</evidence>